<keyword evidence="1" id="KW-1133">Transmembrane helix</keyword>
<name>A0A0V1I3N2_9BILA</name>
<comment type="caution">
    <text evidence="2">The sequence shown here is derived from an EMBL/GenBank/DDBJ whole genome shotgun (WGS) entry which is preliminary data.</text>
</comment>
<evidence type="ECO:0000256" key="1">
    <source>
        <dbReference type="SAM" id="Phobius"/>
    </source>
</evidence>
<proteinExistence type="predicted"/>
<evidence type="ECO:0000313" key="2">
    <source>
        <dbReference type="EMBL" id="KRZ17441.1"/>
    </source>
</evidence>
<keyword evidence="1" id="KW-0812">Transmembrane</keyword>
<reference evidence="2 3" key="1">
    <citation type="submission" date="2015-01" db="EMBL/GenBank/DDBJ databases">
        <title>Evolution of Trichinella species and genotypes.</title>
        <authorList>
            <person name="Korhonen P.K."/>
            <person name="Edoardo P."/>
            <person name="Giuseppe L.R."/>
            <person name="Gasser R.B."/>
        </authorList>
    </citation>
    <scope>NUCLEOTIDE SEQUENCE [LARGE SCALE GENOMIC DNA]</scope>
    <source>
        <strain evidence="2">ISS1029</strain>
    </source>
</reference>
<dbReference type="Proteomes" id="UP000055024">
    <property type="component" value="Unassembled WGS sequence"/>
</dbReference>
<accession>A0A0V1I3N2</accession>
<dbReference type="AlphaFoldDB" id="A0A0V1I3N2"/>
<sequence>MMCVDDENGDSVVNAKEPECQEGITVDTVVTSQRGVVFDQVVVCRCLEDCLQCVCFVCAILRTAEREPPCKKTKIGRKSGVIRDHQKGYGSELAEGVDQPVLLVAVGCWSTVVCFSALIVILTLY</sequence>
<evidence type="ECO:0000313" key="3">
    <source>
        <dbReference type="Proteomes" id="UP000055024"/>
    </source>
</evidence>
<protein>
    <submittedName>
        <fullName evidence="2">Uncharacterized protein</fullName>
    </submittedName>
</protein>
<dbReference type="EMBL" id="JYDP01000007">
    <property type="protein sequence ID" value="KRZ17441.1"/>
    <property type="molecule type" value="Genomic_DNA"/>
</dbReference>
<feature type="transmembrane region" description="Helical" evidence="1">
    <location>
        <begin position="101"/>
        <end position="124"/>
    </location>
</feature>
<gene>
    <name evidence="2" type="ORF">T11_17557</name>
</gene>
<dbReference type="OrthoDB" id="10587875at2759"/>
<keyword evidence="3" id="KW-1185">Reference proteome</keyword>
<keyword evidence="1" id="KW-0472">Membrane</keyword>
<organism evidence="2 3">
    <name type="scientific">Trichinella zimbabwensis</name>
    <dbReference type="NCBI Taxonomy" id="268475"/>
    <lineage>
        <taxon>Eukaryota</taxon>
        <taxon>Metazoa</taxon>
        <taxon>Ecdysozoa</taxon>
        <taxon>Nematoda</taxon>
        <taxon>Enoplea</taxon>
        <taxon>Dorylaimia</taxon>
        <taxon>Trichinellida</taxon>
        <taxon>Trichinellidae</taxon>
        <taxon>Trichinella</taxon>
    </lineage>
</organism>